<comment type="caution">
    <text evidence="1">The sequence shown here is derived from an EMBL/GenBank/DDBJ whole genome shotgun (WGS) entry which is preliminary data.</text>
</comment>
<gene>
    <name evidence="1" type="ORF">CEXT_340851</name>
</gene>
<sequence>MSGIGEINLRAGKFFLIDRGEKEMRTGTNLIFLYRPEDKGIQSPQTFISECKFPKREGFNEEKANGPKLFICLKKVGKQPSSSSNLQFLVPSTFRPRRMSSQNYQIPLQRSRTAVLREGFIILLWKNWRGEIFAFPYYHMPRFMNKS</sequence>
<dbReference type="Proteomes" id="UP001054945">
    <property type="component" value="Unassembled WGS sequence"/>
</dbReference>
<reference evidence="1 2" key="1">
    <citation type="submission" date="2021-06" db="EMBL/GenBank/DDBJ databases">
        <title>Caerostris extrusa draft genome.</title>
        <authorList>
            <person name="Kono N."/>
            <person name="Arakawa K."/>
        </authorList>
    </citation>
    <scope>NUCLEOTIDE SEQUENCE [LARGE SCALE GENOMIC DNA]</scope>
</reference>
<dbReference type="AlphaFoldDB" id="A0AAV4NBR5"/>
<protein>
    <submittedName>
        <fullName evidence="1">Uncharacterized protein</fullName>
    </submittedName>
</protein>
<accession>A0AAV4NBR5</accession>
<dbReference type="EMBL" id="BPLR01020636">
    <property type="protein sequence ID" value="GIX80952.1"/>
    <property type="molecule type" value="Genomic_DNA"/>
</dbReference>
<evidence type="ECO:0000313" key="2">
    <source>
        <dbReference type="Proteomes" id="UP001054945"/>
    </source>
</evidence>
<proteinExistence type="predicted"/>
<organism evidence="1 2">
    <name type="scientific">Caerostris extrusa</name>
    <name type="common">Bark spider</name>
    <name type="synonym">Caerostris bankana</name>
    <dbReference type="NCBI Taxonomy" id="172846"/>
    <lineage>
        <taxon>Eukaryota</taxon>
        <taxon>Metazoa</taxon>
        <taxon>Ecdysozoa</taxon>
        <taxon>Arthropoda</taxon>
        <taxon>Chelicerata</taxon>
        <taxon>Arachnida</taxon>
        <taxon>Araneae</taxon>
        <taxon>Araneomorphae</taxon>
        <taxon>Entelegynae</taxon>
        <taxon>Araneoidea</taxon>
        <taxon>Araneidae</taxon>
        <taxon>Caerostris</taxon>
    </lineage>
</organism>
<name>A0AAV4NBR5_CAEEX</name>
<evidence type="ECO:0000313" key="1">
    <source>
        <dbReference type="EMBL" id="GIX80952.1"/>
    </source>
</evidence>
<keyword evidence="2" id="KW-1185">Reference proteome</keyword>